<evidence type="ECO:0008006" key="3">
    <source>
        <dbReference type="Google" id="ProtNLM"/>
    </source>
</evidence>
<dbReference type="InterPro" id="IPR021133">
    <property type="entry name" value="HEAT_type_2"/>
</dbReference>
<dbReference type="InterPro" id="IPR016024">
    <property type="entry name" value="ARM-type_fold"/>
</dbReference>
<comment type="caution">
    <text evidence="1">The sequence shown here is derived from an EMBL/GenBank/DDBJ whole genome shotgun (WGS) entry which is preliminary data.</text>
</comment>
<organism evidence="1 2">
    <name type="scientific">Candidatus Desulfatibia vada</name>
    <dbReference type="NCBI Taxonomy" id="2841696"/>
    <lineage>
        <taxon>Bacteria</taxon>
        <taxon>Pseudomonadati</taxon>
        <taxon>Thermodesulfobacteriota</taxon>
        <taxon>Desulfobacteria</taxon>
        <taxon>Desulfobacterales</taxon>
        <taxon>Desulfobacterales incertae sedis</taxon>
        <taxon>Candidatus Desulfatibia</taxon>
    </lineage>
</organism>
<evidence type="ECO:0000313" key="2">
    <source>
        <dbReference type="Proteomes" id="UP000605201"/>
    </source>
</evidence>
<dbReference type="Gene3D" id="1.25.10.10">
    <property type="entry name" value="Leucine-rich Repeat Variant"/>
    <property type="match status" value="1"/>
</dbReference>
<name>A0A8J6NPK3_9BACT</name>
<dbReference type="EMBL" id="JACNIG010000116">
    <property type="protein sequence ID" value="MBC8431146.1"/>
    <property type="molecule type" value="Genomic_DNA"/>
</dbReference>
<evidence type="ECO:0000313" key="1">
    <source>
        <dbReference type="EMBL" id="MBC8431146.1"/>
    </source>
</evidence>
<proteinExistence type="predicted"/>
<sequence length="176" mass="19231">DGALFPEAAKSDNIQSAPTVLLDDMYRWTGAIQLSEIADMILNRDPARLSASSLRDMLEEGNAAGVAAMMTDSGKIFPAFLGLLVSEKWPVRLGAMVVFETIAEKNNKLIAQAIPFLWERFPQMEDTVKGDVLYLFGISGDESLIPKLETVLSGPYPVEVKEAAAEALEEVNRSLQ</sequence>
<gene>
    <name evidence="1" type="ORF">H8D96_04430</name>
</gene>
<dbReference type="AlphaFoldDB" id="A0A8J6NPK3"/>
<dbReference type="Proteomes" id="UP000605201">
    <property type="component" value="Unassembled WGS sequence"/>
</dbReference>
<dbReference type="SUPFAM" id="SSF48371">
    <property type="entry name" value="ARM repeat"/>
    <property type="match status" value="1"/>
</dbReference>
<dbReference type="PROSITE" id="PS50077">
    <property type="entry name" value="HEAT_REPEAT"/>
    <property type="match status" value="1"/>
</dbReference>
<dbReference type="InterPro" id="IPR011989">
    <property type="entry name" value="ARM-like"/>
</dbReference>
<feature type="non-terminal residue" evidence="1">
    <location>
        <position position="1"/>
    </location>
</feature>
<reference evidence="1 2" key="1">
    <citation type="submission" date="2020-08" db="EMBL/GenBank/DDBJ databases">
        <title>Bridging the membrane lipid divide: bacteria of the FCB group superphylum have the potential to synthesize archaeal ether lipids.</title>
        <authorList>
            <person name="Villanueva L."/>
            <person name="Von Meijenfeldt F.A.B."/>
            <person name="Westbye A.B."/>
            <person name="Yadav S."/>
            <person name="Hopmans E.C."/>
            <person name="Dutilh B.E."/>
            <person name="Sinninghe Damste J.S."/>
        </authorList>
    </citation>
    <scope>NUCLEOTIDE SEQUENCE [LARGE SCALE GENOMIC DNA]</scope>
    <source>
        <strain evidence="1">NIOZ-UU17</strain>
    </source>
</reference>
<accession>A0A8J6NPK3</accession>
<protein>
    <recommendedName>
        <fullName evidence="3">HEAT repeat domain-containing protein</fullName>
    </recommendedName>
</protein>